<comment type="cofactor">
    <cofactor evidence="4">
        <name>Zn(2+)</name>
        <dbReference type="ChEBI" id="CHEBI:29105"/>
    </cofactor>
</comment>
<dbReference type="CDD" id="cd08261">
    <property type="entry name" value="Zn_ADH7"/>
    <property type="match status" value="1"/>
</dbReference>
<dbReference type="GO" id="GO:0008270">
    <property type="term" value="F:zinc ion binding"/>
    <property type="evidence" value="ECO:0007669"/>
    <property type="project" value="InterPro"/>
</dbReference>
<dbReference type="PANTHER" id="PTHR43401">
    <property type="entry name" value="L-THREONINE 3-DEHYDROGENASE"/>
    <property type="match status" value="1"/>
</dbReference>
<evidence type="ECO:0000259" key="6">
    <source>
        <dbReference type="Pfam" id="PF08240"/>
    </source>
</evidence>
<dbReference type="PROSITE" id="PS00059">
    <property type="entry name" value="ADH_ZINC"/>
    <property type="match status" value="1"/>
</dbReference>
<name>A0AA96LHK1_9BACL</name>
<keyword evidence="1 4" id="KW-0479">Metal-binding</keyword>
<dbReference type="GO" id="GO:0016491">
    <property type="term" value="F:oxidoreductase activity"/>
    <property type="evidence" value="ECO:0007669"/>
    <property type="project" value="UniProtKB-KW"/>
</dbReference>
<dbReference type="Pfam" id="PF08240">
    <property type="entry name" value="ADH_N"/>
    <property type="match status" value="1"/>
</dbReference>
<dbReference type="Gene3D" id="3.40.50.720">
    <property type="entry name" value="NAD(P)-binding Rossmann-like Domain"/>
    <property type="match status" value="1"/>
</dbReference>
<evidence type="ECO:0000256" key="1">
    <source>
        <dbReference type="ARBA" id="ARBA00022723"/>
    </source>
</evidence>
<accession>A0AA96LHK1</accession>
<evidence type="ECO:0000256" key="4">
    <source>
        <dbReference type="RuleBase" id="RU361277"/>
    </source>
</evidence>
<dbReference type="Gene3D" id="3.90.180.10">
    <property type="entry name" value="Medium-chain alcohol dehydrogenases, catalytic domain"/>
    <property type="match status" value="1"/>
</dbReference>
<dbReference type="SUPFAM" id="SSF51735">
    <property type="entry name" value="NAD(P)-binding Rossmann-fold domains"/>
    <property type="match status" value="1"/>
</dbReference>
<evidence type="ECO:0000256" key="3">
    <source>
        <dbReference type="ARBA" id="ARBA00023002"/>
    </source>
</evidence>
<evidence type="ECO:0000313" key="8">
    <source>
        <dbReference type="Proteomes" id="UP001305702"/>
    </source>
</evidence>
<proteinExistence type="inferred from homology"/>
<dbReference type="InterPro" id="IPR002328">
    <property type="entry name" value="ADH_Zn_CS"/>
</dbReference>
<feature type="domain" description="Alcohol dehydrogenase-like N-terminal" evidence="6">
    <location>
        <begin position="25"/>
        <end position="132"/>
    </location>
</feature>
<dbReference type="InterPro" id="IPR011032">
    <property type="entry name" value="GroES-like_sf"/>
</dbReference>
<dbReference type="InterPro" id="IPR013149">
    <property type="entry name" value="ADH-like_C"/>
</dbReference>
<dbReference type="PANTHER" id="PTHR43401:SF3">
    <property type="entry name" value="L-GALACTONATE-5-DEHYDROGENASE"/>
    <property type="match status" value="1"/>
</dbReference>
<keyword evidence="8" id="KW-1185">Reference proteome</keyword>
<dbReference type="InterPro" id="IPR050129">
    <property type="entry name" value="Zn_alcohol_dh"/>
</dbReference>
<dbReference type="AlphaFoldDB" id="A0AA96LHK1"/>
<dbReference type="SUPFAM" id="SSF50129">
    <property type="entry name" value="GroES-like"/>
    <property type="match status" value="1"/>
</dbReference>
<comment type="similarity">
    <text evidence="4">Belongs to the zinc-containing alcohol dehydrogenase family.</text>
</comment>
<evidence type="ECO:0000313" key="7">
    <source>
        <dbReference type="EMBL" id="WNQ14259.1"/>
    </source>
</evidence>
<organism evidence="7 8">
    <name type="scientific">Paenibacillus aurantius</name>
    <dbReference type="NCBI Taxonomy" id="2918900"/>
    <lineage>
        <taxon>Bacteria</taxon>
        <taxon>Bacillati</taxon>
        <taxon>Bacillota</taxon>
        <taxon>Bacilli</taxon>
        <taxon>Bacillales</taxon>
        <taxon>Paenibacillaceae</taxon>
        <taxon>Paenibacillus</taxon>
    </lineage>
</organism>
<dbReference type="EMBL" id="CP130318">
    <property type="protein sequence ID" value="WNQ14259.1"/>
    <property type="molecule type" value="Genomic_DNA"/>
</dbReference>
<reference evidence="7 8" key="1">
    <citation type="submission" date="2022-02" db="EMBL/GenBank/DDBJ databases">
        <title>Paenibacillus sp. MBLB1776 Whole Genome Shotgun Sequencing.</title>
        <authorList>
            <person name="Hwang C.Y."/>
            <person name="Cho E.-S."/>
            <person name="Seo M.-J."/>
        </authorList>
    </citation>
    <scope>NUCLEOTIDE SEQUENCE [LARGE SCALE GENOMIC DNA]</scope>
    <source>
        <strain evidence="7 8">MBLB1776</strain>
    </source>
</reference>
<dbReference type="KEGG" id="paun:MJA45_15305"/>
<dbReference type="Proteomes" id="UP001305702">
    <property type="component" value="Chromosome"/>
</dbReference>
<evidence type="ECO:0000259" key="5">
    <source>
        <dbReference type="Pfam" id="PF00107"/>
    </source>
</evidence>
<sequence>MKGIVCEEVGSFVMVDQLPDPEPQPGMAVVAIRRIGICGTDYHAHQGNQPFFTYPRILGHELAGIIEQIGDNVEGLKEGDPVSVIPYLHCGHCIACRRGRTNCCVEMKVLGVHVDGGMRERISVPVTHLIPANGLALDEAALVEPLAIGAHAVRRSGLREGQTALVIGGGPIGLGVMAFAKKTGAKVIAMDINEERLAVSRKWAGVDHTVVAGDEALSQLLSLTNGDLPEVVFDATGNARSMMNAFAFTSHGGTLVYVGLVKADITFHDPEFHKRELTLMGSRNATRADFEYVLEAIRSKAIDANGYITHRSSFDGMIEHFAGWLKPESKVIKAVVELGEPAFFSGWTMGET</sequence>
<feature type="domain" description="Alcohol dehydrogenase-like C-terminal" evidence="5">
    <location>
        <begin position="171"/>
        <end position="297"/>
    </location>
</feature>
<dbReference type="Pfam" id="PF00107">
    <property type="entry name" value="ADH_zinc_N"/>
    <property type="match status" value="1"/>
</dbReference>
<gene>
    <name evidence="7" type="ORF">MJA45_15305</name>
</gene>
<dbReference type="InterPro" id="IPR036291">
    <property type="entry name" value="NAD(P)-bd_dom_sf"/>
</dbReference>
<keyword evidence="2 4" id="KW-0862">Zinc</keyword>
<dbReference type="RefSeq" id="WP_315608033.1">
    <property type="nucleotide sequence ID" value="NZ_CP130318.1"/>
</dbReference>
<keyword evidence="3" id="KW-0560">Oxidoreductase</keyword>
<protein>
    <submittedName>
        <fullName evidence="7">Zinc-binding alcohol dehydrogenase family protein</fullName>
    </submittedName>
</protein>
<dbReference type="InterPro" id="IPR013154">
    <property type="entry name" value="ADH-like_N"/>
</dbReference>
<evidence type="ECO:0000256" key="2">
    <source>
        <dbReference type="ARBA" id="ARBA00022833"/>
    </source>
</evidence>